<dbReference type="Gene3D" id="3.30.2090.10">
    <property type="entry name" value="Multidrug efflux transporter AcrB TolC docking domain, DN and DC subdomains"/>
    <property type="match status" value="1"/>
</dbReference>
<dbReference type="AlphaFoldDB" id="X0U269"/>
<dbReference type="PANTHER" id="PTHR32063">
    <property type="match status" value="1"/>
</dbReference>
<dbReference type="GO" id="GO:0005886">
    <property type="term" value="C:plasma membrane"/>
    <property type="evidence" value="ECO:0007669"/>
    <property type="project" value="TreeGrafter"/>
</dbReference>
<gene>
    <name evidence="1" type="ORF">S01H1_43202</name>
</gene>
<dbReference type="Gene3D" id="3.30.70.1430">
    <property type="entry name" value="Multidrug efflux transporter AcrB pore domain"/>
    <property type="match status" value="1"/>
</dbReference>
<name>X0U269_9ZZZZ</name>
<proteinExistence type="predicted"/>
<dbReference type="PANTHER" id="PTHR32063:SF0">
    <property type="entry name" value="SWARMING MOTILITY PROTEIN SWRC"/>
    <property type="match status" value="1"/>
</dbReference>
<dbReference type="InterPro" id="IPR027463">
    <property type="entry name" value="AcrB_DN_DC_subdom"/>
</dbReference>
<sequence>LESSAIEGMYTLEVSFEYGADVDVAYQDALAAMARARRHLPSDIEEPVVFKADPSQLPVMKLAVSSQQWNLVKLRDWADRWLQDQLIAVPGVAGTEIVGGYEREIRVLLVPEALEKHRIPLDLILKRLAEENVDQFGGRITSGSKEIIARTVGEYENLDQIRSIVIARQGQATVRLDDIAQVEDGHEEVRVVTRLDGQPCISLSILKQADANTVQVGNAVSRKLDELNAALPGDVRLSIMEDQALYVRSALAGVRNAALQAAFLL</sequence>
<dbReference type="EMBL" id="BARS01027508">
    <property type="protein sequence ID" value="GAF99639.1"/>
    <property type="molecule type" value="Genomic_DNA"/>
</dbReference>
<comment type="caution">
    <text evidence="1">The sequence shown here is derived from an EMBL/GenBank/DDBJ whole genome shotgun (WGS) entry which is preliminary data.</text>
</comment>
<feature type="non-terminal residue" evidence="1">
    <location>
        <position position="265"/>
    </location>
</feature>
<reference evidence="1" key="1">
    <citation type="journal article" date="2014" name="Front. Microbiol.">
        <title>High frequency of phylogenetically diverse reductive dehalogenase-homologous genes in deep subseafloor sedimentary metagenomes.</title>
        <authorList>
            <person name="Kawai M."/>
            <person name="Futagami T."/>
            <person name="Toyoda A."/>
            <person name="Takaki Y."/>
            <person name="Nishi S."/>
            <person name="Hori S."/>
            <person name="Arai W."/>
            <person name="Tsubouchi T."/>
            <person name="Morono Y."/>
            <person name="Uchiyama I."/>
            <person name="Ito T."/>
            <person name="Fujiyama A."/>
            <person name="Inagaki F."/>
            <person name="Takami H."/>
        </authorList>
    </citation>
    <scope>NUCLEOTIDE SEQUENCE</scope>
    <source>
        <strain evidence="1">Expedition CK06-06</strain>
    </source>
</reference>
<dbReference type="SUPFAM" id="SSF82693">
    <property type="entry name" value="Multidrug efflux transporter AcrB pore domain, PN1, PN2, PC1 and PC2 subdomains"/>
    <property type="match status" value="2"/>
</dbReference>
<evidence type="ECO:0008006" key="2">
    <source>
        <dbReference type="Google" id="ProtNLM"/>
    </source>
</evidence>
<organism evidence="1">
    <name type="scientific">marine sediment metagenome</name>
    <dbReference type="NCBI Taxonomy" id="412755"/>
    <lineage>
        <taxon>unclassified sequences</taxon>
        <taxon>metagenomes</taxon>
        <taxon>ecological metagenomes</taxon>
    </lineage>
</organism>
<dbReference type="SUPFAM" id="SSF82714">
    <property type="entry name" value="Multidrug efflux transporter AcrB TolC docking domain, DN and DC subdomains"/>
    <property type="match status" value="1"/>
</dbReference>
<dbReference type="GO" id="GO:0042910">
    <property type="term" value="F:xenobiotic transmembrane transporter activity"/>
    <property type="evidence" value="ECO:0007669"/>
    <property type="project" value="TreeGrafter"/>
</dbReference>
<protein>
    <recommendedName>
        <fullName evidence="2">Acriflavin resistance protein</fullName>
    </recommendedName>
</protein>
<dbReference type="InterPro" id="IPR001036">
    <property type="entry name" value="Acrflvin-R"/>
</dbReference>
<feature type="non-terminal residue" evidence="1">
    <location>
        <position position="1"/>
    </location>
</feature>
<evidence type="ECO:0000313" key="1">
    <source>
        <dbReference type="EMBL" id="GAF99639.1"/>
    </source>
</evidence>
<accession>X0U269</accession>
<dbReference type="Pfam" id="PF00873">
    <property type="entry name" value="ACR_tran"/>
    <property type="match status" value="1"/>
</dbReference>